<keyword evidence="7" id="KW-1133">Transmembrane helix</keyword>
<dbReference type="InterPro" id="IPR009056">
    <property type="entry name" value="Cyt_c-like_dom"/>
</dbReference>
<evidence type="ECO:0000313" key="10">
    <source>
        <dbReference type="Proteomes" id="UP000316093"/>
    </source>
</evidence>
<dbReference type="PANTHER" id="PTHR33751">
    <property type="entry name" value="CBB3-TYPE CYTOCHROME C OXIDASE SUBUNIT FIXP"/>
    <property type="match status" value="1"/>
</dbReference>
<keyword evidence="7" id="KW-0812">Transmembrane</keyword>
<keyword evidence="1" id="KW-0813">Transport</keyword>
<keyword evidence="2 6" id="KW-0349">Heme</keyword>
<dbReference type="GO" id="GO:0020037">
    <property type="term" value="F:heme binding"/>
    <property type="evidence" value="ECO:0007669"/>
    <property type="project" value="InterPro"/>
</dbReference>
<keyword evidence="10" id="KW-1185">Reference proteome</keyword>
<dbReference type="GO" id="GO:0046872">
    <property type="term" value="F:metal ion binding"/>
    <property type="evidence" value="ECO:0007669"/>
    <property type="project" value="UniProtKB-KW"/>
</dbReference>
<feature type="domain" description="Cytochrome c" evidence="8">
    <location>
        <begin position="94"/>
        <end position="171"/>
    </location>
</feature>
<evidence type="ECO:0000256" key="5">
    <source>
        <dbReference type="ARBA" id="ARBA00023004"/>
    </source>
</evidence>
<sequence length="264" mass="28113">MSDGSRFAFLRNRWFTVSVGGTFLVFVFSFVVGFIWLPSAQDENAFRGVWNAMCGAAGDPRGWLISTEAPVAASHPTSTVVVTPDLLARQSAVLGVGRGATLALKCTMCHGTRGVSSADIPNLAGVDATSIYKQMRDFQGGARASAVMKPLVADLGDQDLRDLSVFYASLPRGSARDLGAAPDIVAVGAPMRNIAPCGSCHGGMDSKLGAPWLDSQPRAYLKAQLEAFHHGTRRNDIGEQMRNVARNMTDAEIDAAADYYAGNR</sequence>
<dbReference type="RefSeq" id="WP_139982632.1">
    <property type="nucleotide sequence ID" value="NZ_CP041046.1"/>
</dbReference>
<evidence type="ECO:0000256" key="4">
    <source>
        <dbReference type="ARBA" id="ARBA00022982"/>
    </source>
</evidence>
<evidence type="ECO:0000256" key="2">
    <source>
        <dbReference type="ARBA" id="ARBA00022617"/>
    </source>
</evidence>
<evidence type="ECO:0000256" key="1">
    <source>
        <dbReference type="ARBA" id="ARBA00022448"/>
    </source>
</evidence>
<dbReference type="PANTHER" id="PTHR33751:SF9">
    <property type="entry name" value="CYTOCHROME C4"/>
    <property type="match status" value="1"/>
</dbReference>
<dbReference type="Gene3D" id="1.10.760.10">
    <property type="entry name" value="Cytochrome c-like domain"/>
    <property type="match status" value="2"/>
</dbReference>
<protein>
    <submittedName>
        <fullName evidence="9">Cytochrome c4</fullName>
    </submittedName>
</protein>
<keyword evidence="5 6" id="KW-0408">Iron</keyword>
<keyword evidence="3 6" id="KW-0479">Metal-binding</keyword>
<name>A0A4Y5Z5Q2_9GAMM</name>
<organism evidence="9 10">
    <name type="scientific">Luteibacter pinisoli</name>
    <dbReference type="NCBI Taxonomy" id="2589080"/>
    <lineage>
        <taxon>Bacteria</taxon>
        <taxon>Pseudomonadati</taxon>
        <taxon>Pseudomonadota</taxon>
        <taxon>Gammaproteobacteria</taxon>
        <taxon>Lysobacterales</taxon>
        <taxon>Rhodanobacteraceae</taxon>
        <taxon>Luteibacter</taxon>
    </lineage>
</organism>
<feature type="transmembrane region" description="Helical" evidence="7">
    <location>
        <begin position="12"/>
        <end position="37"/>
    </location>
</feature>
<dbReference type="KEGG" id="lpy:FIV34_10955"/>
<evidence type="ECO:0000313" key="9">
    <source>
        <dbReference type="EMBL" id="QDE39683.1"/>
    </source>
</evidence>
<evidence type="ECO:0000259" key="8">
    <source>
        <dbReference type="PROSITE" id="PS51007"/>
    </source>
</evidence>
<dbReference type="GO" id="GO:0009055">
    <property type="term" value="F:electron transfer activity"/>
    <property type="evidence" value="ECO:0007669"/>
    <property type="project" value="InterPro"/>
</dbReference>
<evidence type="ECO:0000256" key="3">
    <source>
        <dbReference type="ARBA" id="ARBA00022723"/>
    </source>
</evidence>
<proteinExistence type="predicted"/>
<dbReference type="Proteomes" id="UP000316093">
    <property type="component" value="Chromosome"/>
</dbReference>
<evidence type="ECO:0000256" key="6">
    <source>
        <dbReference type="PROSITE-ProRule" id="PRU00433"/>
    </source>
</evidence>
<gene>
    <name evidence="9" type="ORF">FIV34_10955</name>
</gene>
<dbReference type="InterPro" id="IPR050597">
    <property type="entry name" value="Cytochrome_c_Oxidase_Subunit"/>
</dbReference>
<reference evidence="9 10" key="1">
    <citation type="submission" date="2019-06" db="EMBL/GenBank/DDBJ databases">
        <title>A complete genome sequence for Luteibacter pinisoli MAH-14.</title>
        <authorList>
            <person name="Baltrus D.A."/>
        </authorList>
    </citation>
    <scope>NUCLEOTIDE SEQUENCE [LARGE SCALE GENOMIC DNA]</scope>
    <source>
        <strain evidence="9 10">MAH-14</strain>
    </source>
</reference>
<keyword evidence="4" id="KW-0249">Electron transport</keyword>
<dbReference type="OrthoDB" id="9773456at2"/>
<dbReference type="SUPFAM" id="SSF46626">
    <property type="entry name" value="Cytochrome c"/>
    <property type="match status" value="2"/>
</dbReference>
<dbReference type="PROSITE" id="PS51007">
    <property type="entry name" value="CYTC"/>
    <property type="match status" value="2"/>
</dbReference>
<evidence type="ECO:0000256" key="7">
    <source>
        <dbReference type="SAM" id="Phobius"/>
    </source>
</evidence>
<keyword evidence="7" id="KW-0472">Membrane</keyword>
<accession>A0A4Y5Z5Q2</accession>
<dbReference type="AlphaFoldDB" id="A0A4Y5Z5Q2"/>
<feature type="domain" description="Cytochrome c" evidence="8">
    <location>
        <begin position="183"/>
        <end position="264"/>
    </location>
</feature>
<dbReference type="InterPro" id="IPR036909">
    <property type="entry name" value="Cyt_c-like_dom_sf"/>
</dbReference>
<dbReference type="EMBL" id="CP041046">
    <property type="protein sequence ID" value="QDE39683.1"/>
    <property type="molecule type" value="Genomic_DNA"/>
</dbReference>